<proteinExistence type="predicted"/>
<dbReference type="Proteomes" id="UP001595477">
    <property type="component" value="Unassembled WGS sequence"/>
</dbReference>
<organism evidence="1 2">
    <name type="scientific">Alteromonas oceani</name>
    <dbReference type="NCBI Taxonomy" id="2071609"/>
    <lineage>
        <taxon>Bacteria</taxon>
        <taxon>Pseudomonadati</taxon>
        <taxon>Pseudomonadota</taxon>
        <taxon>Gammaproteobacteria</taxon>
        <taxon>Alteromonadales</taxon>
        <taxon>Alteromonadaceae</taxon>
        <taxon>Alteromonas/Salinimonas group</taxon>
        <taxon>Alteromonas</taxon>
    </lineage>
</organism>
<dbReference type="RefSeq" id="WP_277423857.1">
    <property type="nucleotide sequence ID" value="NZ_JBHRSX010000013.1"/>
</dbReference>
<reference evidence="2" key="1">
    <citation type="journal article" date="2019" name="Int. J. Syst. Evol. Microbiol.">
        <title>The Global Catalogue of Microorganisms (GCM) 10K type strain sequencing project: providing services to taxonomists for standard genome sequencing and annotation.</title>
        <authorList>
            <consortium name="The Broad Institute Genomics Platform"/>
            <consortium name="The Broad Institute Genome Sequencing Center for Infectious Disease"/>
            <person name="Wu L."/>
            <person name="Ma J."/>
        </authorList>
    </citation>
    <scope>NUCLEOTIDE SEQUENCE [LARGE SCALE GENOMIC DNA]</scope>
    <source>
        <strain evidence="2">KCTC 52449</strain>
    </source>
</reference>
<accession>A0ABV7JTI8</accession>
<evidence type="ECO:0000313" key="2">
    <source>
        <dbReference type="Proteomes" id="UP001595477"/>
    </source>
</evidence>
<dbReference type="EMBL" id="JBHRSX010000013">
    <property type="protein sequence ID" value="MFC3201264.1"/>
    <property type="molecule type" value="Genomic_DNA"/>
</dbReference>
<name>A0ABV7JTI8_9ALTE</name>
<sequence>MLLNKDVNYTGQNLMVANQYRSQVLPHQHNRYVLFNQDSGYDHP</sequence>
<gene>
    <name evidence="1" type="ORF">ACFOEW_05475</name>
</gene>
<evidence type="ECO:0000313" key="1">
    <source>
        <dbReference type="EMBL" id="MFC3201264.1"/>
    </source>
</evidence>
<keyword evidence="2" id="KW-1185">Reference proteome</keyword>
<protein>
    <submittedName>
        <fullName evidence="1">Uncharacterized protein</fullName>
    </submittedName>
</protein>
<comment type="caution">
    <text evidence="1">The sequence shown here is derived from an EMBL/GenBank/DDBJ whole genome shotgun (WGS) entry which is preliminary data.</text>
</comment>